<evidence type="ECO:0000313" key="1">
    <source>
        <dbReference type="EMBL" id="GAD19138.1"/>
    </source>
</evidence>
<name>T1DVX4_9HELI</name>
<gene>
    <name evidence="1" type="ORF">HFN_0269</name>
</gene>
<proteinExistence type="predicted"/>
<dbReference type="AlphaFoldDB" id="T1DVX4"/>
<evidence type="ECO:0000313" key="2">
    <source>
        <dbReference type="Proteomes" id="UP000018143"/>
    </source>
</evidence>
<accession>T1DVX4</accession>
<comment type="caution">
    <text evidence="1">The sequence shown here is derived from an EMBL/GenBank/DDBJ whole genome shotgun (WGS) entry which is preliminary data.</text>
</comment>
<protein>
    <submittedName>
        <fullName evidence="1">Uncharacterized protein</fullName>
    </submittedName>
</protein>
<sequence>MTHCDARKVRLIRQAPKTTKFTKNLEFLYTFLCFHRI</sequence>
<reference evidence="1 2" key="1">
    <citation type="journal article" date="2013" name="Genome Announc.">
        <title>Draft Genome Sequence of Helicobacter fennelliae Strain MRY12-0050, Isolated from a Bacteremia Patient.</title>
        <authorList>
            <person name="Rimbara E."/>
            <person name="Matsui M."/>
            <person name="Mori S."/>
            <person name="Suzuki S."/>
            <person name="Suzuki M."/>
            <person name="Kim H."/>
            <person name="Sekizuka T."/>
            <person name="Kuroda M."/>
            <person name="Shibayama K."/>
        </authorList>
    </citation>
    <scope>NUCLEOTIDE SEQUENCE [LARGE SCALE GENOMIC DNA]</scope>
    <source>
        <strain evidence="1 2">MRY12-0050</strain>
    </source>
</reference>
<dbReference type="EMBL" id="BASD01000018">
    <property type="protein sequence ID" value="GAD19138.1"/>
    <property type="molecule type" value="Genomic_DNA"/>
</dbReference>
<dbReference type="Proteomes" id="UP000018143">
    <property type="component" value="Unassembled WGS sequence"/>
</dbReference>
<organism evidence="1 2">
    <name type="scientific">Helicobacter fennelliae MRY12-0050</name>
    <dbReference type="NCBI Taxonomy" id="1325130"/>
    <lineage>
        <taxon>Bacteria</taxon>
        <taxon>Pseudomonadati</taxon>
        <taxon>Campylobacterota</taxon>
        <taxon>Epsilonproteobacteria</taxon>
        <taxon>Campylobacterales</taxon>
        <taxon>Helicobacteraceae</taxon>
        <taxon>Helicobacter</taxon>
    </lineage>
</organism>
<keyword evidence="2" id="KW-1185">Reference proteome</keyword>